<reference evidence="1" key="2">
    <citation type="submission" date="2023-01" db="EMBL/GenBank/DDBJ databases">
        <authorList>
            <person name="Sun Q."/>
            <person name="Evtushenko L."/>
        </authorList>
    </citation>
    <scope>NUCLEOTIDE SEQUENCE</scope>
    <source>
        <strain evidence="1">VKM Ac-1020</strain>
    </source>
</reference>
<name>A0A9W6H2H0_9MICO</name>
<comment type="caution">
    <text evidence="1">The sequence shown here is derived from an EMBL/GenBank/DDBJ whole genome shotgun (WGS) entry which is preliminary data.</text>
</comment>
<evidence type="ECO:0000313" key="2">
    <source>
        <dbReference type="Proteomes" id="UP001142462"/>
    </source>
</evidence>
<gene>
    <name evidence="1" type="ORF">GCM10017576_14040</name>
</gene>
<sequence>MIGVDLASARGSADRFRVAAIELPLTVGPGRGRTAEPGGAGVVVVDGADGWVSRLRDALAGSSRSTSPLVAEPVSVPAEALDVLGAAECAVERERLRPLPEQASRAAAAARAVVVEAALPTDAAAEWLRDAIGWGRVLAGPLAPSACTHSSAGVLALLATPHGVPVTLLAGATSGHPAIVARTLGEQRVEVRVDPRGVDVRVATADGELVLPRVRESAARAALRRAVHGGATDLSDLVHDERVRAVLSEGN</sequence>
<evidence type="ECO:0000313" key="1">
    <source>
        <dbReference type="EMBL" id="GLJ61275.1"/>
    </source>
</evidence>
<dbReference type="RefSeq" id="WP_271172988.1">
    <property type="nucleotide sequence ID" value="NZ_BSEJ01000005.1"/>
</dbReference>
<dbReference type="AlphaFoldDB" id="A0A9W6H2H0"/>
<keyword evidence="2" id="KW-1185">Reference proteome</keyword>
<organism evidence="1 2">
    <name type="scientific">Microbacterium barkeri</name>
    <dbReference type="NCBI Taxonomy" id="33917"/>
    <lineage>
        <taxon>Bacteria</taxon>
        <taxon>Bacillati</taxon>
        <taxon>Actinomycetota</taxon>
        <taxon>Actinomycetes</taxon>
        <taxon>Micrococcales</taxon>
        <taxon>Microbacteriaceae</taxon>
        <taxon>Microbacterium</taxon>
    </lineage>
</organism>
<accession>A0A9W6H2H0</accession>
<protein>
    <submittedName>
        <fullName evidence="1">Uncharacterized protein</fullName>
    </submittedName>
</protein>
<dbReference type="EMBL" id="BSEJ01000005">
    <property type="protein sequence ID" value="GLJ61275.1"/>
    <property type="molecule type" value="Genomic_DNA"/>
</dbReference>
<proteinExistence type="predicted"/>
<reference evidence="1" key="1">
    <citation type="journal article" date="2014" name="Int. J. Syst. Evol. Microbiol.">
        <title>Complete genome sequence of Corynebacterium casei LMG S-19264T (=DSM 44701T), isolated from a smear-ripened cheese.</title>
        <authorList>
            <consortium name="US DOE Joint Genome Institute (JGI-PGF)"/>
            <person name="Walter F."/>
            <person name="Albersmeier A."/>
            <person name="Kalinowski J."/>
            <person name="Ruckert C."/>
        </authorList>
    </citation>
    <scope>NUCLEOTIDE SEQUENCE</scope>
    <source>
        <strain evidence="1">VKM Ac-1020</strain>
    </source>
</reference>
<dbReference type="Proteomes" id="UP001142462">
    <property type="component" value="Unassembled WGS sequence"/>
</dbReference>